<evidence type="ECO:0000313" key="11">
    <source>
        <dbReference type="EMBL" id="OLR95471.1"/>
    </source>
</evidence>
<dbReference type="PANTHER" id="PTHR47354">
    <property type="entry name" value="NADH OXIDOREDUCTASE HCR"/>
    <property type="match status" value="1"/>
</dbReference>
<dbReference type="OrthoDB" id="9796486at2"/>
<dbReference type="InterPro" id="IPR017927">
    <property type="entry name" value="FAD-bd_FR_type"/>
</dbReference>
<dbReference type="InterPro" id="IPR039261">
    <property type="entry name" value="FNR_nucleotide-bd"/>
</dbReference>
<keyword evidence="8" id="KW-0411">Iron-sulfur</keyword>
<keyword evidence="2" id="KW-0285">Flavoprotein</keyword>
<dbReference type="PROSITE" id="PS51384">
    <property type="entry name" value="FAD_FR"/>
    <property type="match status" value="1"/>
</dbReference>
<gene>
    <name evidence="11" type="ORF">BJP25_06955</name>
</gene>
<dbReference type="SUPFAM" id="SSF63380">
    <property type="entry name" value="Riboflavin synthase domain-like"/>
    <property type="match status" value="1"/>
</dbReference>
<dbReference type="Pfam" id="PF00175">
    <property type="entry name" value="NAD_binding_1"/>
    <property type="match status" value="1"/>
</dbReference>
<dbReference type="InterPro" id="IPR012675">
    <property type="entry name" value="Beta-grasp_dom_sf"/>
</dbReference>
<dbReference type="Proteomes" id="UP000186040">
    <property type="component" value="Unassembled WGS sequence"/>
</dbReference>
<dbReference type="PROSITE" id="PS51085">
    <property type="entry name" value="2FE2S_FER_2"/>
    <property type="match status" value="1"/>
</dbReference>
<dbReference type="InterPro" id="IPR050415">
    <property type="entry name" value="MRET"/>
</dbReference>
<dbReference type="GO" id="GO:0016491">
    <property type="term" value="F:oxidoreductase activity"/>
    <property type="evidence" value="ECO:0007669"/>
    <property type="project" value="UniProtKB-KW"/>
</dbReference>
<evidence type="ECO:0000256" key="2">
    <source>
        <dbReference type="ARBA" id="ARBA00022630"/>
    </source>
</evidence>
<comment type="cofactor">
    <cofactor evidence="1">
        <name>FAD</name>
        <dbReference type="ChEBI" id="CHEBI:57692"/>
    </cofactor>
</comment>
<comment type="caution">
    <text evidence="11">The sequence shown here is derived from an EMBL/GenBank/DDBJ whole genome shotgun (WGS) entry which is preliminary data.</text>
</comment>
<evidence type="ECO:0000259" key="9">
    <source>
        <dbReference type="PROSITE" id="PS51085"/>
    </source>
</evidence>
<accession>A0A1Q9LTY9</accession>
<dbReference type="Gene3D" id="2.40.30.10">
    <property type="entry name" value="Translation factors"/>
    <property type="match status" value="1"/>
</dbReference>
<organism evidence="11 12">
    <name type="scientific">Actinokineospora bangkokensis</name>
    <dbReference type="NCBI Taxonomy" id="1193682"/>
    <lineage>
        <taxon>Bacteria</taxon>
        <taxon>Bacillati</taxon>
        <taxon>Actinomycetota</taxon>
        <taxon>Actinomycetes</taxon>
        <taxon>Pseudonocardiales</taxon>
        <taxon>Pseudonocardiaceae</taxon>
        <taxon>Actinokineospora</taxon>
    </lineage>
</organism>
<name>A0A1Q9LTY9_9PSEU</name>
<dbReference type="GO" id="GO:0051537">
    <property type="term" value="F:2 iron, 2 sulfur cluster binding"/>
    <property type="evidence" value="ECO:0007669"/>
    <property type="project" value="UniProtKB-KW"/>
</dbReference>
<dbReference type="InterPro" id="IPR017938">
    <property type="entry name" value="Riboflavin_synthase-like_b-brl"/>
</dbReference>
<dbReference type="Pfam" id="PF00111">
    <property type="entry name" value="Fer2"/>
    <property type="match status" value="1"/>
</dbReference>
<dbReference type="STRING" id="1193682.BJP25_06955"/>
<proteinExistence type="predicted"/>
<dbReference type="Gene3D" id="3.40.50.80">
    <property type="entry name" value="Nucleotide-binding domain of ferredoxin-NADP reductase (FNR) module"/>
    <property type="match status" value="1"/>
</dbReference>
<dbReference type="EMBL" id="MKQR01000002">
    <property type="protein sequence ID" value="OLR95471.1"/>
    <property type="molecule type" value="Genomic_DNA"/>
</dbReference>
<dbReference type="InterPro" id="IPR036010">
    <property type="entry name" value="2Fe-2S_ferredoxin-like_sf"/>
</dbReference>
<dbReference type="CDD" id="cd00207">
    <property type="entry name" value="fer2"/>
    <property type="match status" value="1"/>
</dbReference>
<dbReference type="InterPro" id="IPR001433">
    <property type="entry name" value="OxRdtase_FAD/NAD-bd"/>
</dbReference>
<dbReference type="PANTHER" id="PTHR47354:SF6">
    <property type="entry name" value="NADH OXIDOREDUCTASE HCR"/>
    <property type="match status" value="1"/>
</dbReference>
<dbReference type="GO" id="GO:0046872">
    <property type="term" value="F:metal ion binding"/>
    <property type="evidence" value="ECO:0007669"/>
    <property type="project" value="UniProtKB-KW"/>
</dbReference>
<keyword evidence="12" id="KW-1185">Reference proteome</keyword>
<evidence type="ECO:0000256" key="8">
    <source>
        <dbReference type="ARBA" id="ARBA00023014"/>
    </source>
</evidence>
<protein>
    <recommendedName>
        <fullName evidence="13">FAD-binding FR-type domain-containing protein</fullName>
    </recommendedName>
</protein>
<evidence type="ECO:0000256" key="5">
    <source>
        <dbReference type="ARBA" id="ARBA00022827"/>
    </source>
</evidence>
<reference evidence="11 12" key="1">
    <citation type="submission" date="2016-10" db="EMBL/GenBank/DDBJ databases">
        <title>The Draft Genome Sequence of Actinokineospora bangkokensis 44EHWT reveals the biosynthetic pathway of antifungal compounds Thailandins with unusual extender unit butylmalonyl-CoA.</title>
        <authorList>
            <person name="Greule A."/>
            <person name="Intra B."/>
            <person name="Flemming S."/>
            <person name="Rommel M.G."/>
            <person name="Panbangred W."/>
            <person name="Bechthold A."/>
        </authorList>
    </citation>
    <scope>NUCLEOTIDE SEQUENCE [LARGE SCALE GENOMIC DNA]</scope>
    <source>
        <strain evidence="11 12">44EHW</strain>
    </source>
</reference>
<dbReference type="CDD" id="cd06216">
    <property type="entry name" value="FNR_iron_sulfur_binding_2"/>
    <property type="match status" value="1"/>
</dbReference>
<evidence type="ECO:0000256" key="3">
    <source>
        <dbReference type="ARBA" id="ARBA00022714"/>
    </source>
</evidence>
<keyword evidence="4" id="KW-0479">Metal-binding</keyword>
<dbReference type="AlphaFoldDB" id="A0A1Q9LTY9"/>
<evidence type="ECO:0000259" key="10">
    <source>
        <dbReference type="PROSITE" id="PS51384"/>
    </source>
</evidence>
<feature type="domain" description="2Fe-2S ferredoxin-type" evidence="9">
    <location>
        <begin position="280"/>
        <end position="361"/>
    </location>
</feature>
<keyword evidence="6" id="KW-0560">Oxidoreductase</keyword>
<dbReference type="Gene3D" id="3.10.20.30">
    <property type="match status" value="1"/>
</dbReference>
<dbReference type="PRINTS" id="PR00410">
    <property type="entry name" value="PHEHYDRXLASE"/>
</dbReference>
<dbReference type="InterPro" id="IPR008333">
    <property type="entry name" value="Cbr1-like_FAD-bd_dom"/>
</dbReference>
<dbReference type="SUPFAM" id="SSF52343">
    <property type="entry name" value="Ferredoxin reductase-like, C-terminal NADP-linked domain"/>
    <property type="match status" value="1"/>
</dbReference>
<dbReference type="InterPro" id="IPR001041">
    <property type="entry name" value="2Fe-2S_ferredoxin-type"/>
</dbReference>
<dbReference type="SUPFAM" id="SSF54292">
    <property type="entry name" value="2Fe-2S ferredoxin-like"/>
    <property type="match status" value="1"/>
</dbReference>
<evidence type="ECO:0000313" key="12">
    <source>
        <dbReference type="Proteomes" id="UP000186040"/>
    </source>
</evidence>
<dbReference type="Pfam" id="PF00970">
    <property type="entry name" value="FAD_binding_6"/>
    <property type="match status" value="1"/>
</dbReference>
<keyword evidence="3" id="KW-0001">2Fe-2S</keyword>
<evidence type="ECO:0000256" key="7">
    <source>
        <dbReference type="ARBA" id="ARBA00023004"/>
    </source>
</evidence>
<evidence type="ECO:0008006" key="13">
    <source>
        <dbReference type="Google" id="ProtNLM"/>
    </source>
</evidence>
<keyword evidence="7" id="KW-0408">Iron</keyword>
<evidence type="ECO:0000256" key="6">
    <source>
        <dbReference type="ARBA" id="ARBA00023002"/>
    </source>
</evidence>
<evidence type="ECO:0000256" key="1">
    <source>
        <dbReference type="ARBA" id="ARBA00001974"/>
    </source>
</evidence>
<evidence type="ECO:0000256" key="4">
    <source>
        <dbReference type="ARBA" id="ARBA00022723"/>
    </source>
</evidence>
<sequence length="361" mass="39027">MDRKRRLPGLGLLEALATPHGIDRYLELVHPMLTIRELRGEVTRVHRSTADSVTLTIRPTRRWRGFTAGQFVRVGVRVDGVRHTRCYSPATSEHSADGRFELTVKAHDRGVVSRWLHANARPGLVLQLAPAEGEFTLPATRPDRVLLISGGSGITPVMSMLRTLCDEGHRGEVVFLHYAYTEADVPYLAQLRELAAAHPNVRLLLAYTDVDGGDLSGFFTEEHLRAAAPWFAEADTYLCGPPGLMAGAREVFAALGAADRLRTEDFAPAPVTTDAADATGEVTFGRSGTTAANTGRTLLEQAEAAGLSPAYGCRMGICFTCTSVKTSGCTRDTRNGELSTDPDTEIQLCVSVPVGDVDIDI</sequence>
<feature type="domain" description="FAD-binding FR-type" evidence="10">
    <location>
        <begin position="35"/>
        <end position="138"/>
    </location>
</feature>
<keyword evidence="5" id="KW-0274">FAD</keyword>